<evidence type="ECO:0000313" key="6">
    <source>
        <dbReference type="EMBL" id="SDK00493.1"/>
    </source>
</evidence>
<gene>
    <name evidence="6" type="ORF">SAMN05216555_1244</name>
</gene>
<keyword evidence="7" id="KW-1185">Reference proteome</keyword>
<dbReference type="PANTHER" id="PTHR37326:SF1">
    <property type="entry name" value="BLL3975 PROTEIN"/>
    <property type="match status" value="1"/>
</dbReference>
<proteinExistence type="predicted"/>
<accession>A0A1G8YCT7</accession>
<dbReference type="SUPFAM" id="SSF53187">
    <property type="entry name" value="Zn-dependent exopeptidases"/>
    <property type="match status" value="1"/>
</dbReference>
<evidence type="ECO:0000313" key="7">
    <source>
        <dbReference type="Proteomes" id="UP000182130"/>
    </source>
</evidence>
<reference evidence="7" key="1">
    <citation type="submission" date="2016-10" db="EMBL/GenBank/DDBJ databases">
        <authorList>
            <person name="Varghese N."/>
            <person name="Submissions S."/>
        </authorList>
    </citation>
    <scope>NUCLEOTIDE SEQUENCE [LARGE SCALE GENOMIC DNA]</scope>
    <source>
        <strain evidence="7">CGMCC 1.10783</strain>
    </source>
</reference>
<dbReference type="PIRSF" id="PIRSF039012">
    <property type="entry name" value="ASP"/>
    <property type="match status" value="1"/>
</dbReference>
<keyword evidence="3" id="KW-0378">Hydrolase</keyword>
<dbReference type="AlphaFoldDB" id="A0A1G8YCT7"/>
<keyword evidence="2" id="KW-0479">Metal-binding</keyword>
<dbReference type="GO" id="GO:0016788">
    <property type="term" value="F:hydrolase activity, acting on ester bonds"/>
    <property type="evidence" value="ECO:0007669"/>
    <property type="project" value="InterPro"/>
</dbReference>
<dbReference type="Gene3D" id="3.40.630.10">
    <property type="entry name" value="Zn peptidases"/>
    <property type="match status" value="1"/>
</dbReference>
<organism evidence="6 7">
    <name type="scientific">Arthrobacter cupressi</name>
    <dbReference type="NCBI Taxonomy" id="1045773"/>
    <lineage>
        <taxon>Bacteria</taxon>
        <taxon>Bacillati</taxon>
        <taxon>Actinomycetota</taxon>
        <taxon>Actinomycetes</taxon>
        <taxon>Micrococcales</taxon>
        <taxon>Micrococcaceae</taxon>
        <taxon>Arthrobacter</taxon>
    </lineage>
</organism>
<evidence type="ECO:0000256" key="4">
    <source>
        <dbReference type="ARBA" id="ARBA00022833"/>
    </source>
</evidence>
<feature type="domain" description="Succinylglutamate desuccinylase/Aspartoacylase catalytic" evidence="5">
    <location>
        <begin position="46"/>
        <end position="230"/>
    </location>
</feature>
<dbReference type="Proteomes" id="UP000182130">
    <property type="component" value="Unassembled WGS sequence"/>
</dbReference>
<dbReference type="InterPro" id="IPR043795">
    <property type="entry name" value="N-alpha-Ac-DABA-like"/>
</dbReference>
<dbReference type="Pfam" id="PF24827">
    <property type="entry name" value="AstE_AspA_cat"/>
    <property type="match status" value="1"/>
</dbReference>
<evidence type="ECO:0000256" key="3">
    <source>
        <dbReference type="ARBA" id="ARBA00022801"/>
    </source>
</evidence>
<dbReference type="CDD" id="cd18174">
    <property type="entry name" value="M14_ASTE_ASPA_like"/>
    <property type="match status" value="1"/>
</dbReference>
<dbReference type="STRING" id="1045773.SAMN05216555_1244"/>
<evidence type="ECO:0000259" key="5">
    <source>
        <dbReference type="Pfam" id="PF24827"/>
    </source>
</evidence>
<dbReference type="OrthoDB" id="9782876at2"/>
<evidence type="ECO:0000256" key="2">
    <source>
        <dbReference type="ARBA" id="ARBA00022723"/>
    </source>
</evidence>
<name>A0A1G8YCT7_9MICC</name>
<comment type="cofactor">
    <cofactor evidence="1">
        <name>Zn(2+)</name>
        <dbReference type="ChEBI" id="CHEBI:29105"/>
    </cofactor>
</comment>
<dbReference type="GO" id="GO:0046872">
    <property type="term" value="F:metal ion binding"/>
    <property type="evidence" value="ECO:0007669"/>
    <property type="project" value="UniProtKB-KW"/>
</dbReference>
<dbReference type="GO" id="GO:0016811">
    <property type="term" value="F:hydrolase activity, acting on carbon-nitrogen (but not peptide) bonds, in linear amides"/>
    <property type="evidence" value="ECO:0007669"/>
    <property type="project" value="InterPro"/>
</dbReference>
<protein>
    <recommendedName>
        <fullName evidence="5">Succinylglutamate desuccinylase/Aspartoacylase catalytic domain-containing protein</fullName>
    </recommendedName>
</protein>
<dbReference type="PANTHER" id="PTHR37326">
    <property type="entry name" value="BLL3975 PROTEIN"/>
    <property type="match status" value="1"/>
</dbReference>
<evidence type="ECO:0000256" key="1">
    <source>
        <dbReference type="ARBA" id="ARBA00001947"/>
    </source>
</evidence>
<sequence length="327" mass="34822">MNRPREPFRVGPLVAEAGTLSSGYCSVEIDEEVLELPVVIVHGEKPGPILAVTAGVHGGEYVSMVALREFVFDLDPLAIQGTVIASLRSNPLAFFKRTPFVNPMDGENLNRAFPGHPNGGPTGRLAYWLWSNIISRSNYYVDCHSGDIPEVLDNYACVSNVGTSDVNDASLRMASQFDVPRVVLVDTEGTSTTEASRAGIPSVLIEVGGEGKWSPSDVAVQREGLDRLLKISGLLDDDSEARAPLPPFQSHGVMCESSGLWFGHVLPGSPVEAGALLGIVRDPFGAMLQEARSPVPGVLIYRISSLAVNSGDLIASIATPVNVAEPH</sequence>
<dbReference type="InterPro" id="IPR055438">
    <property type="entry name" value="AstE_AspA_cat"/>
</dbReference>
<keyword evidence="4" id="KW-0862">Zinc</keyword>
<dbReference type="InterPro" id="IPR053138">
    <property type="entry name" value="N-alpha-Ac-DABA_deacetylase"/>
</dbReference>
<dbReference type="EMBL" id="FNEI01000024">
    <property type="protein sequence ID" value="SDK00493.1"/>
    <property type="molecule type" value="Genomic_DNA"/>
</dbReference>